<evidence type="ECO:0000256" key="12">
    <source>
        <dbReference type="ARBA" id="ARBA00022932"/>
    </source>
</evidence>
<dbReference type="GO" id="GO:0003887">
    <property type="term" value="F:DNA-directed DNA polymerase activity"/>
    <property type="evidence" value="ECO:0007669"/>
    <property type="project" value="UniProtKB-KW"/>
</dbReference>
<dbReference type="Gene3D" id="3.30.1490.100">
    <property type="entry name" value="DNA polymerase, Y-family, little finger domain"/>
    <property type="match status" value="1"/>
</dbReference>
<evidence type="ECO:0000256" key="13">
    <source>
        <dbReference type="ARBA" id="ARBA00023204"/>
    </source>
</evidence>
<evidence type="ECO:0000313" key="16">
    <source>
        <dbReference type="EMBL" id="CAH0477125.1"/>
    </source>
</evidence>
<comment type="caution">
    <text evidence="16">The sequence shown here is derived from an EMBL/GenBank/DDBJ whole genome shotgun (WGS) entry which is preliminary data.</text>
</comment>
<dbReference type="InterPro" id="IPR050116">
    <property type="entry name" value="DNA_polymerase-Y"/>
</dbReference>
<evidence type="ECO:0000256" key="4">
    <source>
        <dbReference type="ARBA" id="ARBA00022679"/>
    </source>
</evidence>
<evidence type="ECO:0000256" key="7">
    <source>
        <dbReference type="ARBA" id="ARBA00022723"/>
    </source>
</evidence>
<dbReference type="Pfam" id="PF11798">
    <property type="entry name" value="IMS_HHH"/>
    <property type="match status" value="1"/>
</dbReference>
<dbReference type="FunFam" id="3.30.1490.100:FF:000004">
    <property type="entry name" value="DNA polymerase IV"/>
    <property type="match status" value="1"/>
</dbReference>
<dbReference type="SUPFAM" id="SSF100879">
    <property type="entry name" value="Lesion bypass DNA polymerase (Y-family), little finger domain"/>
    <property type="match status" value="1"/>
</dbReference>
<evidence type="ECO:0000256" key="3">
    <source>
        <dbReference type="ARBA" id="ARBA00016178"/>
    </source>
</evidence>
<keyword evidence="12" id="KW-0239">DNA-directed DNA polymerase</keyword>
<dbReference type="Gene3D" id="1.10.150.810">
    <property type="match status" value="2"/>
</dbReference>
<dbReference type="InterPro" id="IPR001126">
    <property type="entry name" value="UmuC"/>
</dbReference>
<reference evidence="16" key="1">
    <citation type="submission" date="2021-11" db="EMBL/GenBank/DDBJ databases">
        <authorList>
            <person name="Islam A."/>
            <person name="Islam S."/>
            <person name="Flora M.S."/>
            <person name="Rahman M."/>
            <person name="Ziaur R.M."/>
            <person name="Epstein J.H."/>
            <person name="Hassan M."/>
            <person name="Klassen M."/>
            <person name="Woodard K."/>
            <person name="Webb A."/>
            <person name="Webby R.J."/>
            <person name="El Zowalaty M.E."/>
        </authorList>
    </citation>
    <scope>NUCLEOTIDE SEQUENCE</scope>
    <source>
        <strain evidence="16">Pbs3</strain>
    </source>
</reference>
<feature type="domain" description="UmuC" evidence="15">
    <location>
        <begin position="392"/>
        <end position="602"/>
    </location>
</feature>
<dbReference type="SUPFAM" id="SSF52799">
    <property type="entry name" value="(Phosphotyrosine protein) phosphatases II"/>
    <property type="match status" value="1"/>
</dbReference>
<dbReference type="SMART" id="SM00734">
    <property type="entry name" value="ZnF_Rad18"/>
    <property type="match status" value="2"/>
</dbReference>
<dbReference type="InterPro" id="IPR004861">
    <property type="entry name" value="Siw14-like"/>
</dbReference>
<dbReference type="Proteomes" id="UP001160483">
    <property type="component" value="Unassembled WGS sequence"/>
</dbReference>
<dbReference type="EMBL" id="CAKKTJ010000168">
    <property type="protein sequence ID" value="CAH0477125.1"/>
    <property type="molecule type" value="Genomic_DNA"/>
</dbReference>
<dbReference type="InterPro" id="IPR022880">
    <property type="entry name" value="DNApol_IV"/>
</dbReference>
<keyword evidence="9" id="KW-0863">Zinc-finger</keyword>
<sequence>MHAMAPALIPPFRFSTIQQGLYRGSYPTLKNFRFLRRLDLNTVVSVIPEVPTSDLVEFCTNEKITLRHFYAEKFTSDNVTVPSTTVAQILDIVVQKKNLPLYIHCLDGANVTGIIVMILRKLQNWTKLAIVSEFCRFTRDHGIEKDESEYLAVFSEEVVVTADVPEWLWNGVRVAKHPTMIVYQPDLDRASANMLDATRNSNNSTPNLKWETEVKKTEAILRQFEKANRNRIGEVTEGSKEVETIIEEALHDLPLTRSLEALDLAGVHAHLSIGMSCAKSNEVACNTVKPSPDVHSIDKEIVTTSSMFVFTADKAGMNGVDKQHVQKVVHRMSKASSFYQKSLHDNERVEERVISMRKKIACLSGGQLQRLQQETDVCIAQMEVMRDLSRIIVVVDMDMFYAAVEMRDNPKLRDVPLAVGGLNMISTTNYAARQYGVRAAMPGFIGKELCPELHFVPVDMKKYKGVAAQIRAVFAEYDPDFEALSLDEACLDLTDFVSKNWQKYVSAVEENNTGSDVTDEQQWASTACGRAAIAAVIVRELRKKIFDCTQLTASAGIAVNVMLAKICSDMNKPNGQYVLPFTRECVIAFIQELPVRKIGGIGKVTEKLLNEALDVHTGAELFAQRGKIAHLFSKKTAEWLLQTSLGIRERRRKQERKSFSRERTFPGLSDPKQLEAKCKEICKMLANDLEEADKAAKNVTLIYKDTDFARFSRSMTLVSAVFTADDLLANAVELLRRELPLTLRLMGVRAATLVSRSKGSSTNNSPQTGMSNKKRQIAINKFAEQVDDPAFALASCDSGRTDQNMVDKAEDGKRFSTVITVPYSYKMDYFSRRQCGKTLSATAENVEPDGCVFKDAAGRSRRKKLKSVNVLRAFAVRPHSMMSLPEVDNKPCPICGKLLNTKNNMEVNAHIDACVTSKKPSPLSLPLRHTTHKTLKINAIPSAFARVQVDSEEAGEDAKPCPICGKLLNTRSSMEVNAHIDACVIRDESSPKRLIGRTRRMHEASKMKLENNVDVFFRKNYND</sequence>
<dbReference type="PROSITE" id="PS50173">
    <property type="entry name" value="UMUC"/>
    <property type="match status" value="1"/>
</dbReference>
<dbReference type="GO" id="GO:0006260">
    <property type="term" value="P:DNA replication"/>
    <property type="evidence" value="ECO:0007669"/>
    <property type="project" value="UniProtKB-KW"/>
</dbReference>
<dbReference type="Gene3D" id="3.30.70.270">
    <property type="match status" value="1"/>
</dbReference>
<dbReference type="SUPFAM" id="SSF56672">
    <property type="entry name" value="DNA/RNA polymerases"/>
    <property type="match status" value="1"/>
</dbReference>
<keyword evidence="5" id="KW-0548">Nucleotidyltransferase</keyword>
<evidence type="ECO:0000256" key="9">
    <source>
        <dbReference type="ARBA" id="ARBA00022771"/>
    </source>
</evidence>
<proteinExistence type="inferred from homology"/>
<evidence type="ECO:0000256" key="8">
    <source>
        <dbReference type="ARBA" id="ARBA00022763"/>
    </source>
</evidence>
<dbReference type="GO" id="GO:0042276">
    <property type="term" value="P:error-prone translesion synthesis"/>
    <property type="evidence" value="ECO:0007669"/>
    <property type="project" value="TreeGrafter"/>
</dbReference>
<dbReference type="Pfam" id="PF00817">
    <property type="entry name" value="IMS"/>
    <property type="match status" value="1"/>
</dbReference>
<dbReference type="Pfam" id="PF03162">
    <property type="entry name" value="Y_phosphatase2"/>
    <property type="match status" value="1"/>
</dbReference>
<evidence type="ECO:0000256" key="6">
    <source>
        <dbReference type="ARBA" id="ARBA00022705"/>
    </source>
</evidence>
<dbReference type="Gene3D" id="3.40.1170.60">
    <property type="match status" value="1"/>
</dbReference>
<evidence type="ECO:0000256" key="2">
    <source>
        <dbReference type="ARBA" id="ARBA00012417"/>
    </source>
</evidence>
<dbReference type="FunFam" id="1.10.150.810:FF:000003">
    <property type="entry name" value="DNA polymerase kappa subunit"/>
    <property type="match status" value="1"/>
</dbReference>
<dbReference type="EC" id="2.7.7.7" evidence="2"/>
<evidence type="ECO:0000256" key="10">
    <source>
        <dbReference type="ARBA" id="ARBA00022833"/>
    </source>
</evidence>
<organism evidence="16 17">
    <name type="scientific">Peronospora belbahrii</name>
    <dbReference type="NCBI Taxonomy" id="622444"/>
    <lineage>
        <taxon>Eukaryota</taxon>
        <taxon>Sar</taxon>
        <taxon>Stramenopiles</taxon>
        <taxon>Oomycota</taxon>
        <taxon>Peronosporomycetes</taxon>
        <taxon>Peronosporales</taxon>
        <taxon>Peronosporaceae</taxon>
        <taxon>Peronospora</taxon>
    </lineage>
</organism>
<dbReference type="CDD" id="cd17663">
    <property type="entry name" value="PFA-DSP_Oca6"/>
    <property type="match status" value="1"/>
</dbReference>
<evidence type="ECO:0000313" key="17">
    <source>
        <dbReference type="Proteomes" id="UP001160483"/>
    </source>
</evidence>
<comment type="similarity">
    <text evidence="1">Belongs to the DNA polymerase type-Y family.</text>
</comment>
<keyword evidence="13" id="KW-0234">DNA repair</keyword>
<keyword evidence="8" id="KW-0227">DNA damage</keyword>
<evidence type="ECO:0000256" key="14">
    <source>
        <dbReference type="ARBA" id="ARBA00049244"/>
    </source>
</evidence>
<dbReference type="Gene3D" id="3.90.190.10">
    <property type="entry name" value="Protein tyrosine phosphatase superfamily"/>
    <property type="match status" value="1"/>
</dbReference>
<dbReference type="CDD" id="cd03586">
    <property type="entry name" value="PolY_Pol_IV_kappa"/>
    <property type="match status" value="1"/>
</dbReference>
<evidence type="ECO:0000259" key="15">
    <source>
        <dbReference type="PROSITE" id="PS50173"/>
    </source>
</evidence>
<evidence type="ECO:0000256" key="5">
    <source>
        <dbReference type="ARBA" id="ARBA00022695"/>
    </source>
</evidence>
<dbReference type="PANTHER" id="PTHR11076:SF33">
    <property type="entry name" value="DNA POLYMERASE KAPPA"/>
    <property type="match status" value="1"/>
</dbReference>
<dbReference type="GO" id="GO:0008270">
    <property type="term" value="F:zinc ion binding"/>
    <property type="evidence" value="ECO:0007669"/>
    <property type="project" value="UniProtKB-KW"/>
</dbReference>
<dbReference type="PANTHER" id="PTHR11076">
    <property type="entry name" value="DNA REPAIR POLYMERASE UMUC / TRANSFERASE FAMILY MEMBER"/>
    <property type="match status" value="1"/>
</dbReference>
<dbReference type="InterPro" id="IPR024728">
    <property type="entry name" value="PolY_HhH_motif"/>
</dbReference>
<keyword evidence="7" id="KW-0479">Metal-binding</keyword>
<dbReference type="InterPro" id="IPR029021">
    <property type="entry name" value="Prot-tyrosine_phosphatase-like"/>
</dbReference>
<keyword evidence="6" id="KW-0235">DNA replication</keyword>
<evidence type="ECO:0000256" key="1">
    <source>
        <dbReference type="ARBA" id="ARBA00010945"/>
    </source>
</evidence>
<evidence type="ECO:0000256" key="11">
    <source>
        <dbReference type="ARBA" id="ARBA00022842"/>
    </source>
</evidence>
<dbReference type="FunFam" id="3.90.190.10:FF:000084">
    <property type="entry name" value="Tyrosine phospatase-like protein"/>
    <property type="match status" value="1"/>
</dbReference>
<accession>A0AAU9KUS7</accession>
<dbReference type="AlphaFoldDB" id="A0AAU9KUS7"/>
<dbReference type="InterPro" id="IPR043502">
    <property type="entry name" value="DNA/RNA_pol_sf"/>
</dbReference>
<dbReference type="GO" id="GO:0006281">
    <property type="term" value="P:DNA repair"/>
    <property type="evidence" value="ECO:0007669"/>
    <property type="project" value="UniProtKB-KW"/>
</dbReference>
<keyword evidence="11" id="KW-0460">Magnesium</keyword>
<dbReference type="InterPro" id="IPR043128">
    <property type="entry name" value="Rev_trsase/Diguanyl_cyclase"/>
</dbReference>
<dbReference type="InterPro" id="IPR017961">
    <property type="entry name" value="DNA_pol_Y-fam_little_finger"/>
</dbReference>
<dbReference type="GO" id="GO:0005634">
    <property type="term" value="C:nucleus"/>
    <property type="evidence" value="ECO:0007669"/>
    <property type="project" value="TreeGrafter"/>
</dbReference>
<dbReference type="InterPro" id="IPR036775">
    <property type="entry name" value="DNA_pol_Y-fam_lit_finger_sf"/>
</dbReference>
<name>A0AAU9KUS7_9STRA</name>
<dbReference type="InterPro" id="IPR006642">
    <property type="entry name" value="Rad18_UBZ4"/>
</dbReference>
<keyword evidence="10" id="KW-0862">Zinc</keyword>
<keyword evidence="4" id="KW-0808">Transferase</keyword>
<protein>
    <recommendedName>
        <fullName evidence="3">DNA polymerase kappa</fullName>
        <ecNumber evidence="2">2.7.7.7</ecNumber>
    </recommendedName>
</protein>
<gene>
    <name evidence="16" type="ORF">PBS003_LOCUS3878</name>
</gene>
<dbReference type="Pfam" id="PF11799">
    <property type="entry name" value="IMS_C"/>
    <property type="match status" value="1"/>
</dbReference>
<comment type="catalytic activity">
    <reaction evidence="14">
        <text>DNA(n) + a 2'-deoxyribonucleoside 5'-triphosphate = DNA(n+1) + diphosphate</text>
        <dbReference type="Rhea" id="RHEA:22508"/>
        <dbReference type="Rhea" id="RHEA-COMP:17339"/>
        <dbReference type="Rhea" id="RHEA-COMP:17340"/>
        <dbReference type="ChEBI" id="CHEBI:33019"/>
        <dbReference type="ChEBI" id="CHEBI:61560"/>
        <dbReference type="ChEBI" id="CHEBI:173112"/>
        <dbReference type="EC" id="2.7.7.7"/>
    </reaction>
</comment>
<dbReference type="GO" id="GO:0003684">
    <property type="term" value="F:damaged DNA binding"/>
    <property type="evidence" value="ECO:0007669"/>
    <property type="project" value="InterPro"/>
</dbReference>